<evidence type="ECO:0000256" key="2">
    <source>
        <dbReference type="ARBA" id="ARBA00022692"/>
    </source>
</evidence>
<evidence type="ECO:0000256" key="4">
    <source>
        <dbReference type="ARBA" id="ARBA00023136"/>
    </source>
</evidence>
<keyword evidence="4 6" id="KW-0472">Membrane</keyword>
<dbReference type="Proteomes" id="UP000662939">
    <property type="component" value="Chromosome"/>
</dbReference>
<feature type="transmembrane region" description="Helical" evidence="6">
    <location>
        <begin position="40"/>
        <end position="57"/>
    </location>
</feature>
<keyword evidence="2 6" id="KW-0812">Transmembrane</keyword>
<dbReference type="Pfam" id="PF07681">
    <property type="entry name" value="DoxX"/>
    <property type="match status" value="1"/>
</dbReference>
<keyword evidence="3 6" id="KW-1133">Transmembrane helix</keyword>
<dbReference type="AlphaFoldDB" id="A0A895XRE9"/>
<feature type="compositionally biased region" description="Basic and acidic residues" evidence="5">
    <location>
        <begin position="19"/>
        <end position="31"/>
    </location>
</feature>
<feature type="transmembrane region" description="Helical" evidence="6">
    <location>
        <begin position="156"/>
        <end position="176"/>
    </location>
</feature>
<comment type="subcellular location">
    <subcellularLocation>
        <location evidence="1">Membrane</location>
        <topology evidence="1">Multi-pass membrane protein</topology>
    </subcellularLocation>
</comment>
<evidence type="ECO:0000256" key="6">
    <source>
        <dbReference type="SAM" id="Phobius"/>
    </source>
</evidence>
<keyword evidence="8" id="KW-1185">Reference proteome</keyword>
<proteinExistence type="predicted"/>
<dbReference type="GO" id="GO:0016020">
    <property type="term" value="C:membrane"/>
    <property type="evidence" value="ECO:0007669"/>
    <property type="project" value="UniProtKB-SubCell"/>
</dbReference>
<evidence type="ECO:0000313" key="7">
    <source>
        <dbReference type="EMBL" id="QSB06103.1"/>
    </source>
</evidence>
<organism evidence="7 8">
    <name type="scientific">Natronoglycomyces albus</name>
    <dbReference type="NCBI Taxonomy" id="2811108"/>
    <lineage>
        <taxon>Bacteria</taxon>
        <taxon>Bacillati</taxon>
        <taxon>Actinomycetota</taxon>
        <taxon>Actinomycetes</taxon>
        <taxon>Glycomycetales</taxon>
        <taxon>Glycomycetaceae</taxon>
        <taxon>Natronoglycomyces</taxon>
    </lineage>
</organism>
<dbReference type="RefSeq" id="WP_213172114.1">
    <property type="nucleotide sequence ID" value="NZ_CP070496.1"/>
</dbReference>
<dbReference type="InterPro" id="IPR032808">
    <property type="entry name" value="DoxX"/>
</dbReference>
<name>A0A895XRE9_9ACTN</name>
<feature type="region of interest" description="Disordered" evidence="5">
    <location>
        <begin position="1"/>
        <end position="34"/>
    </location>
</feature>
<dbReference type="EMBL" id="CP070496">
    <property type="protein sequence ID" value="QSB06103.1"/>
    <property type="molecule type" value="Genomic_DNA"/>
</dbReference>
<feature type="transmembrane region" description="Helical" evidence="6">
    <location>
        <begin position="100"/>
        <end position="120"/>
    </location>
</feature>
<sequence length="193" mass="20484">MTNTSYPLTSANPLDEDISAEKTDPEADRASQPRRPGGRVLALVRLALGWLFLWAFLDKLVGLGYDTASGSAWLDGVSPTAGFLGSRSGLLGEQFQSMVGSAWADFAFMGALCGLGLALILGIGLRIAAIGGTLLMLLMWAAMLPLANNPFMDQHIIYALALIALAATNAGHTWGLGRPWENSRLVTTLPVLK</sequence>
<feature type="compositionally biased region" description="Polar residues" evidence="5">
    <location>
        <begin position="1"/>
        <end position="12"/>
    </location>
</feature>
<feature type="transmembrane region" description="Helical" evidence="6">
    <location>
        <begin position="127"/>
        <end position="144"/>
    </location>
</feature>
<accession>A0A895XRE9</accession>
<evidence type="ECO:0000256" key="1">
    <source>
        <dbReference type="ARBA" id="ARBA00004141"/>
    </source>
</evidence>
<evidence type="ECO:0000256" key="5">
    <source>
        <dbReference type="SAM" id="MobiDB-lite"/>
    </source>
</evidence>
<reference evidence="7" key="1">
    <citation type="submission" date="2021-02" db="EMBL/GenBank/DDBJ databases">
        <title>Natronoglycomyces albus gen. nov., sp. nov, a haloalkaliphilic actinobacterium from a soda solonchak soil.</title>
        <authorList>
            <person name="Sorokin D.Y."/>
            <person name="Khijniak T.V."/>
            <person name="Zakharycheva A.P."/>
            <person name="Boueva O.V."/>
            <person name="Ariskina E.V."/>
            <person name="Hahnke R.L."/>
            <person name="Bunk B."/>
            <person name="Sproer C."/>
            <person name="Schumann P."/>
            <person name="Evtushenko L.I."/>
            <person name="Kublanov I.V."/>
        </authorList>
    </citation>
    <scope>NUCLEOTIDE SEQUENCE</scope>
    <source>
        <strain evidence="7">DSM 106290</strain>
    </source>
</reference>
<protein>
    <submittedName>
        <fullName evidence="7">DoxX family membrane protein</fullName>
    </submittedName>
</protein>
<gene>
    <name evidence="7" type="ORF">JQS30_04070</name>
</gene>
<dbReference type="KEGG" id="nav:JQS30_04070"/>
<evidence type="ECO:0000313" key="8">
    <source>
        <dbReference type="Proteomes" id="UP000662939"/>
    </source>
</evidence>
<evidence type="ECO:0000256" key="3">
    <source>
        <dbReference type="ARBA" id="ARBA00022989"/>
    </source>
</evidence>